<keyword evidence="2" id="KW-1185">Reference proteome</keyword>
<dbReference type="KEGG" id="rvi:RVIR1_13240"/>
<reference evidence="1 2" key="1">
    <citation type="submission" date="2017-03" db="EMBL/GenBank/DDBJ databases">
        <title>The genome sequence of Candidatus Rickettsiella viridis.</title>
        <authorList>
            <person name="Nikoh N."/>
            <person name="Tsuchida T."/>
            <person name="Yamaguchi K."/>
            <person name="Maeda T."/>
            <person name="Shigenobu S."/>
            <person name="Fukatsu T."/>
        </authorList>
    </citation>
    <scope>NUCLEOTIDE SEQUENCE [LARGE SCALE GENOMIC DNA]</scope>
    <source>
        <strain evidence="1 2">Ap-RA04</strain>
    </source>
</reference>
<proteinExistence type="predicted"/>
<dbReference type="RefSeq" id="WP_126323306.1">
    <property type="nucleotide sequence ID" value="NZ_AP018005.1"/>
</dbReference>
<dbReference type="EMBL" id="AP018005">
    <property type="protein sequence ID" value="BBB15771.1"/>
    <property type="molecule type" value="Genomic_DNA"/>
</dbReference>
<dbReference type="AlphaFoldDB" id="A0A2Z5UXB3"/>
<sequence>MEQWLVDPKAHATAYKAYEMINASFIKNEEILEARRQEKPRLLEKLKELFIKNKWYSAKTGSDVKHLRYIQEHNKNYKQIKERAKSYSTLSLLKAH</sequence>
<evidence type="ECO:0000313" key="1">
    <source>
        <dbReference type="EMBL" id="BBB15771.1"/>
    </source>
</evidence>
<name>A0A2Z5UXB3_9COXI</name>
<dbReference type="Proteomes" id="UP000282483">
    <property type="component" value="Chromosome"/>
</dbReference>
<gene>
    <name evidence="1" type="ORF">RVIR1_13240</name>
</gene>
<protein>
    <submittedName>
        <fullName evidence="1">Uncharacterized protein</fullName>
    </submittedName>
</protein>
<evidence type="ECO:0000313" key="2">
    <source>
        <dbReference type="Proteomes" id="UP000282483"/>
    </source>
</evidence>
<organism evidence="1 2">
    <name type="scientific">Candidatus Rickettsiella viridis</name>
    <dbReference type="NCBI Taxonomy" id="676208"/>
    <lineage>
        <taxon>Bacteria</taxon>
        <taxon>Pseudomonadati</taxon>
        <taxon>Pseudomonadota</taxon>
        <taxon>Gammaproteobacteria</taxon>
        <taxon>Legionellales</taxon>
        <taxon>Coxiellaceae</taxon>
        <taxon>Rickettsiella</taxon>
    </lineage>
</organism>
<accession>A0A2Z5UXB3</accession>